<dbReference type="InterPro" id="IPR050833">
    <property type="entry name" value="Poly_Biosynth_Transport"/>
</dbReference>
<dbReference type="GO" id="GO:0005886">
    <property type="term" value="C:plasma membrane"/>
    <property type="evidence" value="ECO:0007669"/>
    <property type="project" value="UniProtKB-SubCell"/>
</dbReference>
<dbReference type="PANTHER" id="PTHR30250">
    <property type="entry name" value="PST FAMILY PREDICTED COLANIC ACID TRANSPORTER"/>
    <property type="match status" value="1"/>
</dbReference>
<evidence type="ECO:0000256" key="5">
    <source>
        <dbReference type="ARBA" id="ARBA00022989"/>
    </source>
</evidence>
<feature type="transmembrane region" description="Helical" evidence="7">
    <location>
        <begin position="343"/>
        <end position="362"/>
    </location>
</feature>
<organism evidence="8 9">
    <name type="scientific">Escherichia coli</name>
    <dbReference type="NCBI Taxonomy" id="562"/>
    <lineage>
        <taxon>Bacteria</taxon>
        <taxon>Pseudomonadati</taxon>
        <taxon>Pseudomonadota</taxon>
        <taxon>Gammaproteobacteria</taxon>
        <taxon>Enterobacterales</taxon>
        <taxon>Enterobacteriaceae</taxon>
        <taxon>Escherichia</taxon>
    </lineage>
</organism>
<evidence type="ECO:0000256" key="2">
    <source>
        <dbReference type="ARBA" id="ARBA00007430"/>
    </source>
</evidence>
<comment type="subcellular location">
    <subcellularLocation>
        <location evidence="1">Cell membrane</location>
        <topology evidence="1">Multi-pass membrane protein</topology>
    </subcellularLocation>
</comment>
<name>A0A8T6Q694_ECOLX</name>
<comment type="caution">
    <text evidence="8">The sequence shown here is derived from an EMBL/GenBank/DDBJ whole genome shotgun (WGS) entry which is preliminary data.</text>
</comment>
<evidence type="ECO:0000256" key="1">
    <source>
        <dbReference type="ARBA" id="ARBA00004651"/>
    </source>
</evidence>
<sequence>MINIGTKISIYAALSRGLKILSGPIIILVVSKTLSSEEIGFYYTFFSLVTMQQLAELGLGQTLRLHIAHAFKMDESGWCFNSKKEIKQYYSLSVKWFLVVALCTIIIIGPAGIYYYHSYQGDIIWEGPWVSLVLVTALTIIITPIQITIESLQHQISVFKAQTYASIINSISLCLLLFSGFGLYAIALSLFISNLTVLMFLWGKIKWLRNNLMPVLVDKNFFVVFKEIWPLFSRVAVVSVFGFLFWNGFNLIAFKVYEPSYAGQVILSITLARAGYGFSESILYGQITYISNLISNKKYNEAMIVYKKNTYIALTILLIGYVFFLLLMYLFPEFYLFKKIVGSSYLISIFVFFIILLFLTSGNNYVRCFKIEPFVKVSIFHGVMVPTLFYLSSVFYEGYYLYPCSLVLIVSLILSKRISNKYFRMSGIN</sequence>
<protein>
    <submittedName>
        <fullName evidence="8">O156 family O-antigen flippase</fullName>
    </submittedName>
</protein>
<feature type="transmembrane region" description="Helical" evidence="7">
    <location>
        <begin position="129"/>
        <end position="149"/>
    </location>
</feature>
<proteinExistence type="inferred from homology"/>
<dbReference type="Proteomes" id="UP000471360">
    <property type="component" value="Unassembled WGS sequence"/>
</dbReference>
<feature type="transmembrane region" description="Helical" evidence="7">
    <location>
        <begin position="311"/>
        <end position="331"/>
    </location>
</feature>
<evidence type="ECO:0000313" key="8">
    <source>
        <dbReference type="EMBL" id="NEN70887.1"/>
    </source>
</evidence>
<evidence type="ECO:0000313" key="9">
    <source>
        <dbReference type="Proteomes" id="UP000471360"/>
    </source>
</evidence>
<keyword evidence="4 7" id="KW-0812">Transmembrane</keyword>
<keyword evidence="3" id="KW-1003">Cell membrane</keyword>
<keyword evidence="5 7" id="KW-1133">Transmembrane helix</keyword>
<feature type="transmembrane region" description="Helical" evidence="7">
    <location>
        <begin position="231"/>
        <end position="253"/>
    </location>
</feature>
<accession>A0A8T6Q694</accession>
<dbReference type="AlphaFoldDB" id="A0A8T6Q694"/>
<comment type="similarity">
    <text evidence="2">Belongs to the polysaccharide synthase family.</text>
</comment>
<evidence type="ECO:0000256" key="3">
    <source>
        <dbReference type="ARBA" id="ARBA00022475"/>
    </source>
</evidence>
<feature type="transmembrane region" description="Helical" evidence="7">
    <location>
        <begin position="96"/>
        <end position="117"/>
    </location>
</feature>
<dbReference type="EMBL" id="JAAGYP010000013">
    <property type="protein sequence ID" value="NEN70887.1"/>
    <property type="molecule type" value="Genomic_DNA"/>
</dbReference>
<feature type="transmembrane region" description="Helical" evidence="7">
    <location>
        <begin position="374"/>
        <end position="393"/>
    </location>
</feature>
<dbReference type="RefSeq" id="WP_064759539.1">
    <property type="nucleotide sequence ID" value="NZ_CAJSGE010000040.1"/>
</dbReference>
<evidence type="ECO:0000256" key="7">
    <source>
        <dbReference type="SAM" id="Phobius"/>
    </source>
</evidence>
<keyword evidence="6 7" id="KW-0472">Membrane</keyword>
<feature type="transmembrane region" description="Helical" evidence="7">
    <location>
        <begin position="399"/>
        <end position="415"/>
    </location>
</feature>
<reference evidence="8 9" key="1">
    <citation type="submission" date="2020-02" db="EMBL/GenBank/DDBJ databases">
        <authorList>
            <person name="Subbiah M."/>
            <person name="Call D."/>
        </authorList>
    </citation>
    <scope>NUCLEOTIDE SEQUENCE [LARGE SCALE GENOMIC DNA]</scope>
    <source>
        <strain evidence="8 9">8375wB1</strain>
    </source>
</reference>
<dbReference type="PANTHER" id="PTHR30250:SF10">
    <property type="entry name" value="LIPOPOLYSACCHARIDE BIOSYNTHESIS PROTEIN WZXC"/>
    <property type="match status" value="1"/>
</dbReference>
<evidence type="ECO:0000256" key="4">
    <source>
        <dbReference type="ARBA" id="ARBA00022692"/>
    </source>
</evidence>
<gene>
    <name evidence="8" type="primary">wzx</name>
    <name evidence="8" type="ORF">G3W53_12045</name>
</gene>
<evidence type="ECO:0000256" key="6">
    <source>
        <dbReference type="ARBA" id="ARBA00023136"/>
    </source>
</evidence>